<keyword evidence="3" id="KW-0336">GPI-anchor</keyword>
<feature type="region of interest" description="Disordered" evidence="8">
    <location>
        <begin position="177"/>
        <end position="205"/>
    </location>
</feature>
<evidence type="ECO:0000256" key="7">
    <source>
        <dbReference type="ARBA" id="ARBA00023288"/>
    </source>
</evidence>
<name>A0ABR3VP28_9PEZI</name>
<feature type="domain" description="Copper acquisition factor BIM1-like" evidence="10">
    <location>
        <begin position="17"/>
        <end position="160"/>
    </location>
</feature>
<organism evidence="11 12">
    <name type="scientific">Phialemonium thermophilum</name>
    <dbReference type="NCBI Taxonomy" id="223376"/>
    <lineage>
        <taxon>Eukaryota</taxon>
        <taxon>Fungi</taxon>
        <taxon>Dikarya</taxon>
        <taxon>Ascomycota</taxon>
        <taxon>Pezizomycotina</taxon>
        <taxon>Sordariomycetes</taxon>
        <taxon>Sordariomycetidae</taxon>
        <taxon>Cephalothecales</taxon>
        <taxon>Cephalothecaceae</taxon>
        <taxon>Phialemonium</taxon>
    </lineage>
</organism>
<keyword evidence="12" id="KW-1185">Reference proteome</keyword>
<evidence type="ECO:0000256" key="8">
    <source>
        <dbReference type="SAM" id="MobiDB-lite"/>
    </source>
</evidence>
<evidence type="ECO:0000313" key="11">
    <source>
        <dbReference type="EMBL" id="KAL1843560.1"/>
    </source>
</evidence>
<keyword evidence="7" id="KW-0449">Lipoprotein</keyword>
<feature type="signal peptide" evidence="9">
    <location>
        <begin position="1"/>
        <end position="17"/>
    </location>
</feature>
<dbReference type="PANTHER" id="PTHR34992:SF2">
    <property type="entry name" value="COPPER ACQUISITION FACTOR BIM1-LIKE DOMAIN-CONTAINING PROTEIN"/>
    <property type="match status" value="1"/>
</dbReference>
<evidence type="ECO:0000256" key="4">
    <source>
        <dbReference type="ARBA" id="ARBA00022729"/>
    </source>
</evidence>
<dbReference type="PANTHER" id="PTHR34992">
    <property type="entry name" value="HYPHAL ANASTAMOSIS-7 PROTEIN"/>
    <property type="match status" value="1"/>
</dbReference>
<dbReference type="InterPro" id="IPR046530">
    <property type="entry name" value="BIM1-like_dom"/>
</dbReference>
<feature type="compositionally biased region" description="Low complexity" evidence="8">
    <location>
        <begin position="177"/>
        <end position="197"/>
    </location>
</feature>
<evidence type="ECO:0000256" key="2">
    <source>
        <dbReference type="ARBA" id="ARBA00022475"/>
    </source>
</evidence>
<gene>
    <name evidence="11" type="ORF">VTK73DRAFT_2812</name>
</gene>
<reference evidence="11 12" key="1">
    <citation type="journal article" date="2024" name="Commun. Biol.">
        <title>Comparative genomic analysis of thermophilic fungi reveals convergent evolutionary adaptations and gene losses.</title>
        <authorList>
            <person name="Steindorff A.S."/>
            <person name="Aguilar-Pontes M.V."/>
            <person name="Robinson A.J."/>
            <person name="Andreopoulos B."/>
            <person name="LaButti K."/>
            <person name="Kuo A."/>
            <person name="Mondo S."/>
            <person name="Riley R."/>
            <person name="Otillar R."/>
            <person name="Haridas S."/>
            <person name="Lipzen A."/>
            <person name="Grimwood J."/>
            <person name="Schmutz J."/>
            <person name="Clum A."/>
            <person name="Reid I.D."/>
            <person name="Moisan M.C."/>
            <person name="Butler G."/>
            <person name="Nguyen T.T.M."/>
            <person name="Dewar K."/>
            <person name="Conant G."/>
            <person name="Drula E."/>
            <person name="Henrissat B."/>
            <person name="Hansel C."/>
            <person name="Singer S."/>
            <person name="Hutchinson M.I."/>
            <person name="de Vries R.P."/>
            <person name="Natvig D.O."/>
            <person name="Powell A.J."/>
            <person name="Tsang A."/>
            <person name="Grigoriev I.V."/>
        </authorList>
    </citation>
    <scope>NUCLEOTIDE SEQUENCE [LARGE SCALE GENOMIC DNA]</scope>
    <source>
        <strain evidence="11 12">ATCC 24622</strain>
    </source>
</reference>
<proteinExistence type="predicted"/>
<comment type="subcellular location">
    <subcellularLocation>
        <location evidence="1">Cell membrane</location>
        <topology evidence="1">Lipid-anchor</topology>
        <topology evidence="1">GPI-anchor</topology>
    </subcellularLocation>
</comment>
<accession>A0ABR3VP28</accession>
<evidence type="ECO:0000256" key="9">
    <source>
        <dbReference type="SAM" id="SignalP"/>
    </source>
</evidence>
<evidence type="ECO:0000313" key="12">
    <source>
        <dbReference type="Proteomes" id="UP001586593"/>
    </source>
</evidence>
<dbReference type="CDD" id="cd21176">
    <property type="entry name" value="LPMO_auxiliary-like"/>
    <property type="match status" value="1"/>
</dbReference>
<dbReference type="EMBL" id="JAZHXJ010001816">
    <property type="protein sequence ID" value="KAL1843560.1"/>
    <property type="molecule type" value="Genomic_DNA"/>
</dbReference>
<sequence>MTRAALLLLGAAHLVAAHFSIEYPVWRADTLNGDEAYSQWLYPCGGVPGNAENRTDWPLSGGSLKLDLHHPWTYIFVNLGIGANVTNFNYTLTPQFWNETGKGTLCVPELPLPDDLKPNDGDEASIQVVTLGESGSALYNCADITFRSSAKALNSSECKTDPGVSFSVVNQEFNGSTSTSPSSSSSSSSSSSPSATGTGSGEGNAGAATGVSKGALTSALALALAFMFGMAL</sequence>
<dbReference type="InterPro" id="IPR046936">
    <property type="entry name" value="BIM1-like"/>
</dbReference>
<keyword evidence="2" id="KW-1003">Cell membrane</keyword>
<comment type="caution">
    <text evidence="11">The sequence shown here is derived from an EMBL/GenBank/DDBJ whole genome shotgun (WGS) entry which is preliminary data.</text>
</comment>
<dbReference type="Pfam" id="PF20238">
    <property type="entry name" value="BIM1-like_dom"/>
    <property type="match status" value="1"/>
</dbReference>
<evidence type="ECO:0000256" key="3">
    <source>
        <dbReference type="ARBA" id="ARBA00022622"/>
    </source>
</evidence>
<evidence type="ECO:0000256" key="6">
    <source>
        <dbReference type="ARBA" id="ARBA00023180"/>
    </source>
</evidence>
<evidence type="ECO:0000256" key="1">
    <source>
        <dbReference type="ARBA" id="ARBA00004609"/>
    </source>
</evidence>
<dbReference type="Proteomes" id="UP001586593">
    <property type="component" value="Unassembled WGS sequence"/>
</dbReference>
<keyword evidence="4 9" id="KW-0732">Signal</keyword>
<evidence type="ECO:0000259" key="10">
    <source>
        <dbReference type="Pfam" id="PF20238"/>
    </source>
</evidence>
<evidence type="ECO:0000256" key="5">
    <source>
        <dbReference type="ARBA" id="ARBA00023136"/>
    </source>
</evidence>
<keyword evidence="6" id="KW-0325">Glycoprotein</keyword>
<protein>
    <recommendedName>
        <fullName evidence="10">Copper acquisition factor BIM1-like domain-containing protein</fullName>
    </recommendedName>
</protein>
<keyword evidence="5" id="KW-0472">Membrane</keyword>
<feature type="chain" id="PRO_5045163157" description="Copper acquisition factor BIM1-like domain-containing protein" evidence="9">
    <location>
        <begin position="18"/>
        <end position="232"/>
    </location>
</feature>